<dbReference type="InterPro" id="IPR050697">
    <property type="entry name" value="Adenylyl/Guanylyl_Cyclase_3/4"/>
</dbReference>
<feature type="transmembrane region" description="Helical" evidence="1">
    <location>
        <begin position="146"/>
        <end position="168"/>
    </location>
</feature>
<dbReference type="InterPro" id="IPR029787">
    <property type="entry name" value="Nucleotide_cyclase"/>
</dbReference>
<dbReference type="OrthoDB" id="9762462at2"/>
<dbReference type="PANTHER" id="PTHR43081">
    <property type="entry name" value="ADENYLATE CYCLASE, TERMINAL-DIFFERENTIATION SPECIFIC-RELATED"/>
    <property type="match status" value="1"/>
</dbReference>
<dbReference type="RefSeq" id="WP_119782829.1">
    <property type="nucleotide sequence ID" value="NZ_QYUK01000016.1"/>
</dbReference>
<evidence type="ECO:0000259" key="3">
    <source>
        <dbReference type="PROSITE" id="PS51085"/>
    </source>
</evidence>
<dbReference type="InterPro" id="IPR034804">
    <property type="entry name" value="SQR/QFR_C/D"/>
</dbReference>
<dbReference type="SUPFAM" id="SSF54292">
    <property type="entry name" value="2Fe-2S ferredoxin-like"/>
    <property type="match status" value="1"/>
</dbReference>
<keyword evidence="1" id="KW-0472">Membrane</keyword>
<dbReference type="InterPro" id="IPR012675">
    <property type="entry name" value="Beta-grasp_dom_sf"/>
</dbReference>
<dbReference type="GO" id="GO:0035556">
    <property type="term" value="P:intracellular signal transduction"/>
    <property type="evidence" value="ECO:0007669"/>
    <property type="project" value="InterPro"/>
</dbReference>
<feature type="transmembrane region" description="Helical" evidence="1">
    <location>
        <begin position="71"/>
        <end position="89"/>
    </location>
</feature>
<evidence type="ECO:0000313" key="5">
    <source>
        <dbReference type="Proteomes" id="UP000284605"/>
    </source>
</evidence>
<reference evidence="4 5" key="1">
    <citation type="submission" date="2018-09" db="EMBL/GenBank/DDBJ databases">
        <authorList>
            <person name="Zhu H."/>
        </authorList>
    </citation>
    <scope>NUCLEOTIDE SEQUENCE [LARGE SCALE GENOMIC DNA]</scope>
    <source>
        <strain evidence="4 5">K1W22B-8</strain>
    </source>
</reference>
<dbReference type="GO" id="GO:0009190">
    <property type="term" value="P:cyclic nucleotide biosynthetic process"/>
    <property type="evidence" value="ECO:0007669"/>
    <property type="project" value="InterPro"/>
</dbReference>
<accession>A0A418VUF6</accession>
<gene>
    <name evidence="4" type="ORF">D3874_27225</name>
</gene>
<dbReference type="SMART" id="SM00044">
    <property type="entry name" value="CYCc"/>
    <property type="match status" value="1"/>
</dbReference>
<proteinExistence type="predicted"/>
<dbReference type="CDD" id="cd07302">
    <property type="entry name" value="CHD"/>
    <property type="match status" value="1"/>
</dbReference>
<dbReference type="Gene3D" id="3.30.70.1230">
    <property type="entry name" value="Nucleotide cyclase"/>
    <property type="match status" value="1"/>
</dbReference>
<feature type="domain" description="Guanylate cyclase" evidence="2">
    <location>
        <begin position="371"/>
        <end position="504"/>
    </location>
</feature>
<dbReference type="PROSITE" id="PS50125">
    <property type="entry name" value="GUANYLATE_CYCLASE_2"/>
    <property type="match status" value="1"/>
</dbReference>
<dbReference type="Gene3D" id="3.10.20.30">
    <property type="match status" value="1"/>
</dbReference>
<protein>
    <submittedName>
        <fullName evidence="4">Adenylate/guanylate cyclase domain-containing protein</fullName>
    </submittedName>
</protein>
<name>A0A418VUF6_9PROT</name>
<dbReference type="InterPro" id="IPR001041">
    <property type="entry name" value="2Fe-2S_ferredoxin-type"/>
</dbReference>
<dbReference type="CDD" id="cd00207">
    <property type="entry name" value="fer2"/>
    <property type="match status" value="1"/>
</dbReference>
<dbReference type="GO" id="GO:0004016">
    <property type="term" value="F:adenylate cyclase activity"/>
    <property type="evidence" value="ECO:0007669"/>
    <property type="project" value="UniProtKB-ARBA"/>
</dbReference>
<dbReference type="PROSITE" id="PS51085">
    <property type="entry name" value="2FE2S_FER_2"/>
    <property type="match status" value="1"/>
</dbReference>
<keyword evidence="1" id="KW-1133">Transmembrane helix</keyword>
<feature type="transmembrane region" description="Helical" evidence="1">
    <location>
        <begin position="26"/>
        <end position="51"/>
    </location>
</feature>
<evidence type="ECO:0000256" key="1">
    <source>
        <dbReference type="SAM" id="Phobius"/>
    </source>
</evidence>
<sequence length="556" mass="59799">MSDLDAPPDSVAKPKRSLPWERELRLWSGLVLFAFVTTHLINHAIGIAGLQWMTLVQGWRVAVWQSPPGTVLLYAAFACHLALVLKRLARRRIILMPLDEAVQIVLGLAVPYLLIGHAVNTRFAAVGYGSDISYAAVLPQIWSGNAIAQIILLLCTWTHGCIGVSHVLRTRAFYPRWRAAWIAFAALVPALAIAGFVASAREALARIAPTVANPSTEAALDGIVFDGRLVFAAIVGLVVLTMFGREIARRRSGRITIRYVGHGDVRVTRGTTVLEASRIKGIPHPAICGGRGRCSTCRIAVTDGAEHLPPPEAVERAMLTQLAAPGNVRLACQLRPVQDIATQILLPIPPRNAKQESLDEAYRWGAQREVTVLFVDIRAFNGLTRRLLPYDITLLINAFLREMSQAAEAHGGRVDSFMTDRLMAVFGLSDRSGAGAAHAIAAARAMLAVATGMNQRFGAALPFPLRIGIGIHTGQAVIAEVGDVARGLLVTAMGDTVSIASRLEAATKELLADCLISAATVKASGISLPRHEAKVVHMRDMDEAIGIHRLEDAAAV</sequence>
<dbReference type="Pfam" id="PF00211">
    <property type="entry name" value="Guanylate_cyc"/>
    <property type="match status" value="1"/>
</dbReference>
<keyword evidence="1" id="KW-0812">Transmembrane</keyword>
<dbReference type="InterPro" id="IPR036010">
    <property type="entry name" value="2Fe-2S_ferredoxin-like_sf"/>
</dbReference>
<keyword evidence="5" id="KW-1185">Reference proteome</keyword>
<feature type="transmembrane region" description="Helical" evidence="1">
    <location>
        <begin position="101"/>
        <end position="119"/>
    </location>
</feature>
<dbReference type="Proteomes" id="UP000284605">
    <property type="component" value="Unassembled WGS sequence"/>
</dbReference>
<dbReference type="SUPFAM" id="SSF81343">
    <property type="entry name" value="Fumarate reductase respiratory complex transmembrane subunits"/>
    <property type="match status" value="1"/>
</dbReference>
<dbReference type="EMBL" id="QYUK01000016">
    <property type="protein sequence ID" value="RJF80779.1"/>
    <property type="molecule type" value="Genomic_DNA"/>
</dbReference>
<evidence type="ECO:0000259" key="2">
    <source>
        <dbReference type="PROSITE" id="PS50125"/>
    </source>
</evidence>
<dbReference type="AlphaFoldDB" id="A0A418VUF6"/>
<feature type="transmembrane region" description="Helical" evidence="1">
    <location>
        <begin position="180"/>
        <end position="200"/>
    </location>
</feature>
<dbReference type="InterPro" id="IPR001054">
    <property type="entry name" value="A/G_cyclase"/>
</dbReference>
<dbReference type="GO" id="GO:0016020">
    <property type="term" value="C:membrane"/>
    <property type="evidence" value="ECO:0007669"/>
    <property type="project" value="InterPro"/>
</dbReference>
<dbReference type="GO" id="GO:0051536">
    <property type="term" value="F:iron-sulfur cluster binding"/>
    <property type="evidence" value="ECO:0007669"/>
    <property type="project" value="InterPro"/>
</dbReference>
<dbReference type="SUPFAM" id="SSF55073">
    <property type="entry name" value="Nucleotide cyclase"/>
    <property type="match status" value="1"/>
</dbReference>
<feature type="domain" description="2Fe-2S ferredoxin-type" evidence="3">
    <location>
        <begin position="253"/>
        <end position="348"/>
    </location>
</feature>
<comment type="caution">
    <text evidence="4">The sequence shown here is derived from an EMBL/GenBank/DDBJ whole genome shotgun (WGS) entry which is preliminary data.</text>
</comment>
<dbReference type="Pfam" id="PF00111">
    <property type="entry name" value="Fer2"/>
    <property type="match status" value="1"/>
</dbReference>
<feature type="transmembrane region" description="Helical" evidence="1">
    <location>
        <begin position="229"/>
        <end position="248"/>
    </location>
</feature>
<organism evidence="4 5">
    <name type="scientific">Oleomonas cavernae</name>
    <dbReference type="NCBI Taxonomy" id="2320859"/>
    <lineage>
        <taxon>Bacteria</taxon>
        <taxon>Pseudomonadati</taxon>
        <taxon>Pseudomonadota</taxon>
        <taxon>Alphaproteobacteria</taxon>
        <taxon>Acetobacterales</taxon>
        <taxon>Acetobacteraceae</taxon>
        <taxon>Oleomonas</taxon>
    </lineage>
</organism>
<evidence type="ECO:0000313" key="4">
    <source>
        <dbReference type="EMBL" id="RJF80779.1"/>
    </source>
</evidence>
<dbReference type="PANTHER" id="PTHR43081:SF1">
    <property type="entry name" value="ADENYLATE CYCLASE, TERMINAL-DIFFERENTIATION SPECIFIC"/>
    <property type="match status" value="1"/>
</dbReference>